<evidence type="ECO:0000256" key="1">
    <source>
        <dbReference type="SAM" id="MobiDB-lite"/>
    </source>
</evidence>
<protein>
    <submittedName>
        <fullName evidence="3">Carbohydrate-binding protein</fullName>
    </submittedName>
</protein>
<feature type="compositionally biased region" description="Low complexity" evidence="1">
    <location>
        <begin position="65"/>
        <end position="81"/>
    </location>
</feature>
<keyword evidence="4" id="KW-1185">Reference proteome</keyword>
<dbReference type="RefSeq" id="WP_380631737.1">
    <property type="nucleotide sequence ID" value="NZ_JBHSQO010000001.1"/>
</dbReference>
<keyword evidence="2" id="KW-0732">Signal</keyword>
<proteinExistence type="predicted"/>
<feature type="signal peptide" evidence="2">
    <location>
        <begin position="1"/>
        <end position="29"/>
    </location>
</feature>
<feature type="region of interest" description="Disordered" evidence="1">
    <location>
        <begin position="32"/>
        <end position="107"/>
    </location>
</feature>
<dbReference type="EMBL" id="JBHSQO010000001">
    <property type="protein sequence ID" value="MFC6087807.1"/>
    <property type="molecule type" value="Genomic_DNA"/>
</dbReference>
<evidence type="ECO:0000256" key="2">
    <source>
        <dbReference type="SAM" id="SignalP"/>
    </source>
</evidence>
<comment type="caution">
    <text evidence="3">The sequence shown here is derived from an EMBL/GenBank/DDBJ whole genome shotgun (WGS) entry which is preliminary data.</text>
</comment>
<reference evidence="4" key="1">
    <citation type="journal article" date="2019" name="Int. J. Syst. Evol. Microbiol.">
        <title>The Global Catalogue of Microorganisms (GCM) 10K type strain sequencing project: providing services to taxonomists for standard genome sequencing and annotation.</title>
        <authorList>
            <consortium name="The Broad Institute Genomics Platform"/>
            <consortium name="The Broad Institute Genome Sequencing Center for Infectious Disease"/>
            <person name="Wu L."/>
            <person name="Ma J."/>
        </authorList>
    </citation>
    <scope>NUCLEOTIDE SEQUENCE [LARGE SCALE GENOMIC DNA]</scope>
    <source>
        <strain evidence="4">CGMCC 4.7246</strain>
    </source>
</reference>
<feature type="compositionally biased region" description="Low complexity" evidence="1">
    <location>
        <begin position="94"/>
        <end position="107"/>
    </location>
</feature>
<name>A0ABW1NZN6_9PSEU</name>
<gene>
    <name evidence="3" type="ORF">ACFP3R_00820</name>
</gene>
<sequence>MPLPSSPSRPRRSPARLLAVALLAGGALLAPTAPLSTASPAGATPDKPVEVAAPTPDSPVSNRLVPAVRGEAARAAAGPVVSEGVRKPGESRPTAGSTTAARSADTTTITPWSGSLHVVWGAFPTVSSIGAQATHTVNPGISIPSGNPDVVYAPTLVPSGKTCIEVTTFYWQGGNGVGAWDWCAASPGFAAVAWIDSSFLSTYTTSFQGLPAYEVLDVQTNAVTNSWTAYLYNYTTSTWDALFTSADTAKLSETHGGWSMFEVYTEYNSATGEGYYCTETYGTQYHAANLKIKVGSTWSSLTTSNSTVTPPGSLNSTDFGCYGLSFTLQTANSHWQVTH</sequence>
<evidence type="ECO:0000313" key="4">
    <source>
        <dbReference type="Proteomes" id="UP001596220"/>
    </source>
</evidence>
<evidence type="ECO:0000313" key="3">
    <source>
        <dbReference type="EMBL" id="MFC6087807.1"/>
    </source>
</evidence>
<accession>A0ABW1NZN6</accession>
<feature type="compositionally biased region" description="Low complexity" evidence="1">
    <location>
        <begin position="32"/>
        <end position="45"/>
    </location>
</feature>
<feature type="chain" id="PRO_5046557469" evidence="2">
    <location>
        <begin position="30"/>
        <end position="339"/>
    </location>
</feature>
<dbReference type="Proteomes" id="UP001596220">
    <property type="component" value="Unassembled WGS sequence"/>
</dbReference>
<organism evidence="3 4">
    <name type="scientific">Saccharothrix lopnurensis</name>
    <dbReference type="NCBI Taxonomy" id="1670621"/>
    <lineage>
        <taxon>Bacteria</taxon>
        <taxon>Bacillati</taxon>
        <taxon>Actinomycetota</taxon>
        <taxon>Actinomycetes</taxon>
        <taxon>Pseudonocardiales</taxon>
        <taxon>Pseudonocardiaceae</taxon>
        <taxon>Saccharothrix</taxon>
    </lineage>
</organism>